<evidence type="ECO:0000256" key="1">
    <source>
        <dbReference type="ARBA" id="ARBA00004442"/>
    </source>
</evidence>
<accession>A0AA51RVX1</accession>
<feature type="compositionally biased region" description="Basic and acidic residues" evidence="5">
    <location>
        <begin position="233"/>
        <end position="246"/>
    </location>
</feature>
<proteinExistence type="inferred from homology"/>
<name>A0AA51RVX1_9GAMM</name>
<feature type="domain" description="TonB-dependent receptor-like beta-barrel" evidence="6">
    <location>
        <begin position="207"/>
        <end position="721"/>
    </location>
</feature>
<dbReference type="RefSeq" id="WP_309203653.1">
    <property type="nucleotide sequence ID" value="NZ_CP133548.1"/>
</dbReference>
<feature type="region of interest" description="Disordered" evidence="5">
    <location>
        <begin position="204"/>
        <end position="246"/>
    </location>
</feature>
<protein>
    <submittedName>
        <fullName evidence="8">TonB-dependent receptor</fullName>
    </submittedName>
</protein>
<keyword evidence="9" id="KW-1185">Reference proteome</keyword>
<evidence type="ECO:0000259" key="6">
    <source>
        <dbReference type="Pfam" id="PF00593"/>
    </source>
</evidence>
<dbReference type="InterPro" id="IPR012910">
    <property type="entry name" value="Plug_dom"/>
</dbReference>
<dbReference type="Gene3D" id="2.40.170.20">
    <property type="entry name" value="TonB-dependent receptor, beta-barrel domain"/>
    <property type="match status" value="1"/>
</dbReference>
<keyword evidence="8" id="KW-0675">Receptor</keyword>
<gene>
    <name evidence="8" type="ORF">Q9312_05870</name>
</gene>
<evidence type="ECO:0000313" key="9">
    <source>
        <dbReference type="Proteomes" id="UP001239782"/>
    </source>
</evidence>
<dbReference type="AlphaFoldDB" id="A0AA51RVX1"/>
<dbReference type="CDD" id="cd01347">
    <property type="entry name" value="ligand_gated_channel"/>
    <property type="match status" value="1"/>
</dbReference>
<organism evidence="8 9">
    <name type="scientific">Pleionea litopenaei</name>
    <dbReference type="NCBI Taxonomy" id="3070815"/>
    <lineage>
        <taxon>Bacteria</taxon>
        <taxon>Pseudomonadati</taxon>
        <taxon>Pseudomonadota</taxon>
        <taxon>Gammaproteobacteria</taxon>
        <taxon>Oceanospirillales</taxon>
        <taxon>Pleioneaceae</taxon>
        <taxon>Pleionea</taxon>
    </lineage>
</organism>
<keyword evidence="2 4" id="KW-0472">Membrane</keyword>
<dbReference type="PANTHER" id="PTHR40980">
    <property type="entry name" value="PLUG DOMAIN-CONTAINING PROTEIN"/>
    <property type="match status" value="1"/>
</dbReference>
<evidence type="ECO:0000256" key="2">
    <source>
        <dbReference type="ARBA" id="ARBA00023136"/>
    </source>
</evidence>
<dbReference type="Pfam" id="PF00593">
    <property type="entry name" value="TonB_dep_Rec_b-barrel"/>
    <property type="match status" value="1"/>
</dbReference>
<dbReference type="Gene3D" id="2.170.130.10">
    <property type="entry name" value="TonB-dependent receptor, plug domain"/>
    <property type="match status" value="1"/>
</dbReference>
<dbReference type="KEGG" id="plei:Q9312_05870"/>
<dbReference type="SUPFAM" id="SSF56935">
    <property type="entry name" value="Porins"/>
    <property type="match status" value="1"/>
</dbReference>
<dbReference type="Pfam" id="PF07715">
    <property type="entry name" value="Plug"/>
    <property type="match status" value="1"/>
</dbReference>
<comment type="similarity">
    <text evidence="4">Belongs to the TonB-dependent receptor family.</text>
</comment>
<evidence type="ECO:0000256" key="3">
    <source>
        <dbReference type="ARBA" id="ARBA00023237"/>
    </source>
</evidence>
<dbReference type="GO" id="GO:0009279">
    <property type="term" value="C:cell outer membrane"/>
    <property type="evidence" value="ECO:0007669"/>
    <property type="project" value="UniProtKB-SubCell"/>
</dbReference>
<evidence type="ECO:0000256" key="4">
    <source>
        <dbReference type="RuleBase" id="RU003357"/>
    </source>
</evidence>
<dbReference type="InterPro" id="IPR036942">
    <property type="entry name" value="Beta-barrel_TonB_sf"/>
</dbReference>
<dbReference type="InterPro" id="IPR037066">
    <property type="entry name" value="Plug_dom_sf"/>
</dbReference>
<comment type="subcellular location">
    <subcellularLocation>
        <location evidence="1 4">Cell outer membrane</location>
    </subcellularLocation>
</comment>
<keyword evidence="3" id="KW-0998">Cell outer membrane</keyword>
<sequence length="766" mass="85926">MKYATIPFALAAVSGFTGSIQADTTKPADEEVKVAEEVVVYGEIGYRNRSNEINQTLEYDQEYFQRFEPLTAGDALKRIPSVTFLSDVIESDGARMRGLSPGYTQILINGEQVPGSGSDRSFFLDRIPAELIERVEVVRANSANRSGDAIAGTLNIVLRDGFSLDGGYIRAGGLKFSDNEMKESISAIWGGKVGSGRLIVGYNHQGRYNPKQKTSLRYGDSPENNPNYQNDDFDNRETQSDVRDGTDRSLNINYSLAFGENSSVELYGFFVNTDREEIERSFEYNDPSSTIGLAASGGNLETDNANNADIEQRNFSVGTKLTTPWLGGIAKFKATVAKFDEFVFEWEDEIDTSEVPFVFEEERTIVDLVDDEHSLSWSQSYSTTTDQKIEFGLFAQEKERYSNILESEDEREVSNNWDPEIQSPNNLALHNAPFQSVPSAHSNIEETRADAFFLVKQKMLSLSWEVGVRYESTKFSIEDLSLSNAPTIKQDYSFALPSAHIQYQLDDNDRLHFSVAKSVRRPNFDYLTPALIEKEFGDNDLQGNPFLKPETSVGLDFGIEHRIGQTGVVGLNVFYRKINDLIELTNTGIEGSEGPSTFVLKPENLGDGTVKGVELDLSTPLSIINLENTGVFLNYSVLDSEVDDLFGKRTFNDQAKNVYNLGFIQDLPDSNTSFGLTYRKQGSAYGRIIGEEVTTSYGADLELFIEKRWDNLTLRLVGSNLLDAEKREAFNKFDTIDDQLTRNFDEFELEQENAGSFYQLMLRYAF</sequence>
<evidence type="ECO:0000259" key="7">
    <source>
        <dbReference type="Pfam" id="PF07715"/>
    </source>
</evidence>
<dbReference type="EMBL" id="CP133548">
    <property type="protein sequence ID" value="WMS88439.1"/>
    <property type="molecule type" value="Genomic_DNA"/>
</dbReference>
<evidence type="ECO:0000256" key="5">
    <source>
        <dbReference type="SAM" id="MobiDB-lite"/>
    </source>
</evidence>
<dbReference type="InterPro" id="IPR000531">
    <property type="entry name" value="Beta-barrel_TonB"/>
</dbReference>
<evidence type="ECO:0000313" key="8">
    <source>
        <dbReference type="EMBL" id="WMS88439.1"/>
    </source>
</evidence>
<feature type="domain" description="TonB-dependent receptor plug" evidence="7">
    <location>
        <begin position="59"/>
        <end position="153"/>
    </location>
</feature>
<reference evidence="8 9" key="1">
    <citation type="submission" date="2023-08" db="EMBL/GenBank/DDBJ databases">
        <title>Pleionea litopenaei sp. nov., isolated from stomach of juvenile Litopenaeus vannamei.</title>
        <authorList>
            <person name="Rho A.M."/>
            <person name="Hwang C.Y."/>
        </authorList>
    </citation>
    <scope>NUCLEOTIDE SEQUENCE [LARGE SCALE GENOMIC DNA]</scope>
    <source>
        <strain evidence="8 9">HL-JVS1</strain>
    </source>
</reference>
<dbReference type="Proteomes" id="UP001239782">
    <property type="component" value="Chromosome"/>
</dbReference>
<dbReference type="PANTHER" id="PTHR40980:SF4">
    <property type="entry name" value="TONB-DEPENDENT RECEPTOR-LIKE BETA-BARREL DOMAIN-CONTAINING PROTEIN"/>
    <property type="match status" value="1"/>
</dbReference>
<keyword evidence="4" id="KW-0798">TonB box</keyword>